<dbReference type="EMBL" id="ML993855">
    <property type="protein sequence ID" value="KAF2205486.1"/>
    <property type="molecule type" value="Genomic_DNA"/>
</dbReference>
<gene>
    <name evidence="2" type="ORF">GQ43DRAFT_453103</name>
</gene>
<dbReference type="Proteomes" id="UP000799536">
    <property type="component" value="Unassembled WGS sequence"/>
</dbReference>
<reference evidence="2" key="1">
    <citation type="journal article" date="2020" name="Stud. Mycol.">
        <title>101 Dothideomycetes genomes: a test case for predicting lifestyles and emergence of pathogens.</title>
        <authorList>
            <person name="Haridas S."/>
            <person name="Albert R."/>
            <person name="Binder M."/>
            <person name="Bloem J."/>
            <person name="Labutti K."/>
            <person name="Salamov A."/>
            <person name="Andreopoulos B."/>
            <person name="Baker S."/>
            <person name="Barry K."/>
            <person name="Bills G."/>
            <person name="Bluhm B."/>
            <person name="Cannon C."/>
            <person name="Castanera R."/>
            <person name="Culley D."/>
            <person name="Daum C."/>
            <person name="Ezra D."/>
            <person name="Gonzalez J."/>
            <person name="Henrissat B."/>
            <person name="Kuo A."/>
            <person name="Liang C."/>
            <person name="Lipzen A."/>
            <person name="Lutzoni F."/>
            <person name="Magnuson J."/>
            <person name="Mondo S."/>
            <person name="Nolan M."/>
            <person name="Ohm R."/>
            <person name="Pangilinan J."/>
            <person name="Park H.-J."/>
            <person name="Ramirez L."/>
            <person name="Alfaro M."/>
            <person name="Sun H."/>
            <person name="Tritt A."/>
            <person name="Yoshinaga Y."/>
            <person name="Zwiers L.-H."/>
            <person name="Turgeon B."/>
            <person name="Goodwin S."/>
            <person name="Spatafora J."/>
            <person name="Crous P."/>
            <person name="Grigoriev I."/>
        </authorList>
    </citation>
    <scope>NUCLEOTIDE SEQUENCE</scope>
    <source>
        <strain evidence="2">ATCC 74209</strain>
    </source>
</reference>
<keyword evidence="3" id="KW-1185">Reference proteome</keyword>
<evidence type="ECO:0000256" key="1">
    <source>
        <dbReference type="SAM" id="MobiDB-lite"/>
    </source>
</evidence>
<evidence type="ECO:0000313" key="2">
    <source>
        <dbReference type="EMBL" id="KAF2205486.1"/>
    </source>
</evidence>
<feature type="region of interest" description="Disordered" evidence="1">
    <location>
        <begin position="1"/>
        <end position="30"/>
    </location>
</feature>
<name>A0A9P4JTV9_9PLEO</name>
<feature type="compositionally biased region" description="Low complexity" evidence="1">
    <location>
        <begin position="18"/>
        <end position="30"/>
    </location>
</feature>
<accession>A0A9P4JTV9</accession>
<dbReference type="OrthoDB" id="5422293at2759"/>
<proteinExistence type="predicted"/>
<evidence type="ECO:0000313" key="3">
    <source>
        <dbReference type="Proteomes" id="UP000799536"/>
    </source>
</evidence>
<dbReference type="AlphaFoldDB" id="A0A9P4JTV9"/>
<sequence length="203" mass="22913">MFSATSAPWKSATKRLRTTTTNTAPDTPPSTTIEWLLAHRTERPQAQNTGVTPLDSLYRMYECIALDYNTGLRTEIEWFFNRPDWAVSSIPDPRDPDTARYAILSVIPHFLFAAFNRLTERGLPRGSPVIIISDEMEDELRARPVVLGEMPGWCANVPKLEKTLVIPGADGKTPQEPDRSPVTEPNTFLEKDIIVQQPYVLFI</sequence>
<protein>
    <submittedName>
        <fullName evidence="2">Uncharacterized protein</fullName>
    </submittedName>
</protein>
<comment type="caution">
    <text evidence="2">The sequence shown here is derived from an EMBL/GenBank/DDBJ whole genome shotgun (WGS) entry which is preliminary data.</text>
</comment>
<organism evidence="2 3">
    <name type="scientific">Delitschia confertaspora ATCC 74209</name>
    <dbReference type="NCBI Taxonomy" id="1513339"/>
    <lineage>
        <taxon>Eukaryota</taxon>
        <taxon>Fungi</taxon>
        <taxon>Dikarya</taxon>
        <taxon>Ascomycota</taxon>
        <taxon>Pezizomycotina</taxon>
        <taxon>Dothideomycetes</taxon>
        <taxon>Pleosporomycetidae</taxon>
        <taxon>Pleosporales</taxon>
        <taxon>Delitschiaceae</taxon>
        <taxon>Delitschia</taxon>
    </lineage>
</organism>